<sequence length="99" mass="10577">MPGSRWGADLDGELVGQAPVKLVDLRLDLRVPAELFSDALGTYGRLVVHRAGPDNGDECLAAGMTCARAAGTCSSILSIRRSTPPAREDLRLYRSGRLP</sequence>
<dbReference type="KEGG" id="shaw:CEB94_01520"/>
<gene>
    <name evidence="1" type="ORF">CEB94_01520</name>
</gene>
<keyword evidence="2" id="KW-1185">Reference proteome</keyword>
<evidence type="ECO:0000313" key="1">
    <source>
        <dbReference type="EMBL" id="QCD53708.1"/>
    </source>
</evidence>
<proteinExistence type="predicted"/>
<dbReference type="AlphaFoldDB" id="A0A6G5R6K0"/>
<dbReference type="Proteomes" id="UP000495940">
    <property type="component" value="Chromosome"/>
</dbReference>
<dbReference type="EMBL" id="CP021978">
    <property type="protein sequence ID" value="QCD53708.1"/>
    <property type="molecule type" value="Genomic_DNA"/>
</dbReference>
<protein>
    <submittedName>
        <fullName evidence="1">Uncharacterized protein</fullName>
    </submittedName>
</protein>
<name>A0A6G5R6K0_9ACTN</name>
<evidence type="ECO:0000313" key="2">
    <source>
        <dbReference type="Proteomes" id="UP000495940"/>
    </source>
</evidence>
<accession>A0A6G5R6K0</accession>
<reference evidence="1 2" key="1">
    <citation type="submission" date="2017-06" db="EMBL/GenBank/DDBJ databases">
        <title>Complete Genome Sequence of Streptomyces hawaiiensis NRRL 15010 and insights into acyldepsipeptides biosynthesis.</title>
        <authorList>
            <person name="Mariita R.M."/>
            <person name="Sello J.K."/>
        </authorList>
    </citation>
    <scope>NUCLEOTIDE SEQUENCE [LARGE SCALE GENOMIC DNA]</scope>
    <source>
        <strain evidence="1 2">ATCC 12236</strain>
    </source>
</reference>
<organism evidence="1 2">
    <name type="scientific">Streptomyces hawaiiensis</name>
    <dbReference type="NCBI Taxonomy" id="67305"/>
    <lineage>
        <taxon>Bacteria</taxon>
        <taxon>Bacillati</taxon>
        <taxon>Actinomycetota</taxon>
        <taxon>Actinomycetes</taxon>
        <taxon>Kitasatosporales</taxon>
        <taxon>Streptomycetaceae</taxon>
        <taxon>Streptomyces</taxon>
    </lineage>
</organism>